<keyword evidence="3" id="KW-0175">Coiled coil</keyword>
<evidence type="ECO:0000259" key="5">
    <source>
        <dbReference type="PROSITE" id="PS50887"/>
    </source>
</evidence>
<organism evidence="6 7">
    <name type="scientific">Pseudoalteromonas spongiae</name>
    <dbReference type="NCBI Taxonomy" id="298657"/>
    <lineage>
        <taxon>Bacteria</taxon>
        <taxon>Pseudomonadati</taxon>
        <taxon>Pseudomonadota</taxon>
        <taxon>Gammaproteobacteria</taxon>
        <taxon>Alteromonadales</taxon>
        <taxon>Pseudoalteromonadaceae</taxon>
        <taxon>Pseudoalteromonas</taxon>
    </lineage>
</organism>
<evidence type="ECO:0000256" key="1">
    <source>
        <dbReference type="ARBA" id="ARBA00012528"/>
    </source>
</evidence>
<keyword evidence="6" id="KW-0808">Transferase</keyword>
<dbReference type="CDD" id="cd01949">
    <property type="entry name" value="GGDEF"/>
    <property type="match status" value="1"/>
</dbReference>
<dbReference type="SMART" id="SM00267">
    <property type="entry name" value="GGDEF"/>
    <property type="match status" value="1"/>
</dbReference>
<feature type="domain" description="GGDEF" evidence="5">
    <location>
        <begin position="152"/>
        <end position="285"/>
    </location>
</feature>
<dbReference type="Pfam" id="PF00990">
    <property type="entry name" value="GGDEF"/>
    <property type="match status" value="1"/>
</dbReference>
<dbReference type="GO" id="GO:0052621">
    <property type="term" value="F:diguanylate cyclase activity"/>
    <property type="evidence" value="ECO:0007669"/>
    <property type="project" value="UniProtKB-EC"/>
</dbReference>
<evidence type="ECO:0000256" key="2">
    <source>
        <dbReference type="ARBA" id="ARBA00034247"/>
    </source>
</evidence>
<evidence type="ECO:0000256" key="3">
    <source>
        <dbReference type="SAM" id="Coils"/>
    </source>
</evidence>
<feature type="transmembrane region" description="Helical" evidence="4">
    <location>
        <begin position="94"/>
        <end position="111"/>
    </location>
</feature>
<keyword evidence="4" id="KW-0812">Transmembrane</keyword>
<feature type="transmembrane region" description="Helical" evidence="4">
    <location>
        <begin position="29"/>
        <end position="48"/>
    </location>
</feature>
<keyword evidence="4" id="KW-0472">Membrane</keyword>
<dbReference type="Proteomes" id="UP001382455">
    <property type="component" value="Unassembled WGS sequence"/>
</dbReference>
<keyword evidence="7" id="KW-1185">Reference proteome</keyword>
<dbReference type="InterPro" id="IPR050469">
    <property type="entry name" value="Diguanylate_Cyclase"/>
</dbReference>
<dbReference type="EMBL" id="JBAWKS010000001">
    <property type="protein sequence ID" value="MEI4548769.1"/>
    <property type="molecule type" value="Genomic_DNA"/>
</dbReference>
<feature type="transmembrane region" description="Helical" evidence="4">
    <location>
        <begin position="60"/>
        <end position="82"/>
    </location>
</feature>
<dbReference type="PANTHER" id="PTHR45138">
    <property type="entry name" value="REGULATORY COMPONENTS OF SENSORY TRANSDUCTION SYSTEM"/>
    <property type="match status" value="1"/>
</dbReference>
<evidence type="ECO:0000256" key="4">
    <source>
        <dbReference type="SAM" id="Phobius"/>
    </source>
</evidence>
<comment type="catalytic activity">
    <reaction evidence="2">
        <text>2 GTP = 3',3'-c-di-GMP + 2 diphosphate</text>
        <dbReference type="Rhea" id="RHEA:24898"/>
        <dbReference type="ChEBI" id="CHEBI:33019"/>
        <dbReference type="ChEBI" id="CHEBI:37565"/>
        <dbReference type="ChEBI" id="CHEBI:58805"/>
        <dbReference type="EC" id="2.7.7.65"/>
    </reaction>
</comment>
<evidence type="ECO:0000313" key="6">
    <source>
        <dbReference type="EMBL" id="MEI4548769.1"/>
    </source>
</evidence>
<dbReference type="InterPro" id="IPR000160">
    <property type="entry name" value="GGDEF_dom"/>
</dbReference>
<feature type="coiled-coil region" evidence="3">
    <location>
        <begin position="248"/>
        <end position="275"/>
    </location>
</feature>
<name>A0ABU8EP84_9GAMM</name>
<accession>A0ABU8EP84</accession>
<feature type="transmembrane region" description="Helical" evidence="4">
    <location>
        <begin position="5"/>
        <end position="23"/>
    </location>
</feature>
<keyword evidence="6" id="KW-0548">Nucleotidyltransferase</keyword>
<protein>
    <recommendedName>
        <fullName evidence="1">diguanylate cyclase</fullName>
        <ecNumber evidence="1">2.7.7.65</ecNumber>
    </recommendedName>
</protein>
<dbReference type="RefSeq" id="WP_336434612.1">
    <property type="nucleotide sequence ID" value="NZ_JBAWKS010000001.1"/>
</dbReference>
<dbReference type="SUPFAM" id="SSF55073">
    <property type="entry name" value="Nucleotide cyclase"/>
    <property type="match status" value="1"/>
</dbReference>
<dbReference type="EC" id="2.7.7.65" evidence="1"/>
<dbReference type="InterPro" id="IPR029787">
    <property type="entry name" value="Nucleotide_cyclase"/>
</dbReference>
<dbReference type="Gene3D" id="3.30.70.270">
    <property type="match status" value="1"/>
</dbReference>
<dbReference type="PROSITE" id="PS50887">
    <property type="entry name" value="GGDEF"/>
    <property type="match status" value="1"/>
</dbReference>
<dbReference type="PANTHER" id="PTHR45138:SF9">
    <property type="entry name" value="DIGUANYLATE CYCLASE DGCM-RELATED"/>
    <property type="match status" value="1"/>
</dbReference>
<keyword evidence="4" id="KW-1133">Transmembrane helix</keyword>
<comment type="caution">
    <text evidence="6">The sequence shown here is derived from an EMBL/GenBank/DDBJ whole genome shotgun (WGS) entry which is preliminary data.</text>
</comment>
<reference evidence="6 7" key="1">
    <citation type="submission" date="2023-12" db="EMBL/GenBank/DDBJ databases">
        <title>Friends and Foes: Symbiotic and Algicidal bacterial influence on Karenia brevis blooms.</title>
        <authorList>
            <person name="Fei C."/>
            <person name="Mohamed A.R."/>
            <person name="Booker A."/>
            <person name="Arshad M."/>
            <person name="Klass S."/>
            <person name="Ahn S."/>
            <person name="Gilbert P.M."/>
            <person name="Heil C.A."/>
            <person name="Martinez J.M."/>
            <person name="Amin S.A."/>
        </authorList>
    </citation>
    <scope>NUCLEOTIDE SEQUENCE [LARGE SCALE GENOMIC DNA]</scope>
    <source>
        <strain evidence="6 7">CE15</strain>
    </source>
</reference>
<evidence type="ECO:0000313" key="7">
    <source>
        <dbReference type="Proteomes" id="UP001382455"/>
    </source>
</evidence>
<gene>
    <name evidence="6" type="ORF">WAE96_03470</name>
</gene>
<proteinExistence type="predicted"/>
<sequence>MSVYILALFILLPFVSYWLFPAVANVDVISFASEFIMAIAVLVCIFNLKNFRQSERSNNVLFTGFSILLVAICVDALDELVIFPKVITIVIEDLFQIIGLLLIVFGIKLWLEKQEAQSNTLLKLATTDPLTGAYTRRYFIDKANEIMRSDNPRFCILILDIDHFKKINDQYGHNVGDLALVEFCNLIQSNCRESDLFARWGGEEFIILLPHIATPSAYNKAESLRVQLENTELHLSNAVFNMTVSIGIAEYSANVKKLETLIDIADKRLYQAKQQGRNQVVSGTD</sequence>
<dbReference type="InterPro" id="IPR043128">
    <property type="entry name" value="Rev_trsase/Diguanyl_cyclase"/>
</dbReference>
<dbReference type="NCBIfam" id="TIGR00254">
    <property type="entry name" value="GGDEF"/>
    <property type="match status" value="1"/>
</dbReference>